<protein>
    <submittedName>
        <fullName evidence="1">Uncharacterized protein</fullName>
    </submittedName>
</protein>
<dbReference type="GeneID" id="92855919"/>
<sequence>MPNQHRRVIARRGHPLLNIPRITISAGDHAAYRYENISIKSHSPKVYFFSVKMVK</sequence>
<evidence type="ECO:0000313" key="1">
    <source>
        <dbReference type="EMBL" id="ASB91523.1"/>
    </source>
</evidence>
<proteinExistence type="predicted"/>
<organism evidence="1 2">
    <name type="scientific">Bacillus sonorensis</name>
    <dbReference type="NCBI Taxonomy" id="119858"/>
    <lineage>
        <taxon>Bacteria</taxon>
        <taxon>Bacillati</taxon>
        <taxon>Bacillota</taxon>
        <taxon>Bacilli</taxon>
        <taxon>Bacillales</taxon>
        <taxon>Bacillaceae</taxon>
        <taxon>Bacillus</taxon>
    </lineage>
</organism>
<name>A0ABM6LPZ2_9BACI</name>
<keyword evidence="2" id="KW-1185">Reference proteome</keyword>
<evidence type="ECO:0000313" key="2">
    <source>
        <dbReference type="Proteomes" id="UP000196877"/>
    </source>
</evidence>
<accession>A0ABM6LPZ2</accession>
<reference evidence="1 2" key="1">
    <citation type="submission" date="2017-06" db="EMBL/GenBank/DDBJ databases">
        <title>Genome sequence of Bacillus sonorensis strain SRCM101395.</title>
        <authorList>
            <person name="Cho S.H."/>
        </authorList>
    </citation>
    <scope>NUCLEOTIDE SEQUENCE [LARGE SCALE GENOMIC DNA]</scope>
    <source>
        <strain evidence="1 2">SRCM101395</strain>
    </source>
</reference>
<gene>
    <name evidence="1" type="ORF">S101395_05044</name>
</gene>
<dbReference type="RefSeq" id="WP_155910211.1">
    <property type="nucleotide sequence ID" value="NZ_BORD01000001.1"/>
</dbReference>
<dbReference type="EMBL" id="CP021920">
    <property type="protein sequence ID" value="ASB91523.1"/>
    <property type="molecule type" value="Genomic_DNA"/>
</dbReference>
<dbReference type="Proteomes" id="UP000196877">
    <property type="component" value="Chromosome"/>
</dbReference>